<dbReference type="InterPro" id="IPR055431">
    <property type="entry name" value="RsgI_M"/>
</dbReference>
<accession>A0A9D2TDU6</accession>
<feature type="compositionally biased region" description="Acidic residues" evidence="1">
    <location>
        <begin position="284"/>
        <end position="308"/>
    </location>
</feature>
<feature type="compositionally biased region" description="Acidic residues" evidence="1">
    <location>
        <begin position="183"/>
        <end position="197"/>
    </location>
</feature>
<gene>
    <name evidence="4" type="ORF">H9931_02035</name>
</gene>
<reference evidence="4" key="2">
    <citation type="submission" date="2021-04" db="EMBL/GenBank/DDBJ databases">
        <authorList>
            <person name="Gilroy R."/>
        </authorList>
    </citation>
    <scope>NUCLEOTIDE SEQUENCE</scope>
    <source>
        <strain evidence="4">CHK198-12963</strain>
    </source>
</reference>
<dbReference type="PROSITE" id="PS51257">
    <property type="entry name" value="PROKAR_LIPOPROTEIN"/>
    <property type="match status" value="1"/>
</dbReference>
<organism evidence="4 5">
    <name type="scientific">Candidatus Enterocloster excrementigallinarum</name>
    <dbReference type="NCBI Taxonomy" id="2838558"/>
    <lineage>
        <taxon>Bacteria</taxon>
        <taxon>Bacillati</taxon>
        <taxon>Bacillota</taxon>
        <taxon>Clostridia</taxon>
        <taxon>Lachnospirales</taxon>
        <taxon>Lachnospiraceae</taxon>
        <taxon>Enterocloster</taxon>
    </lineage>
</organism>
<evidence type="ECO:0000259" key="3">
    <source>
        <dbReference type="Pfam" id="PF23750"/>
    </source>
</evidence>
<proteinExistence type="predicted"/>
<dbReference type="Proteomes" id="UP000823863">
    <property type="component" value="Unassembled WGS sequence"/>
</dbReference>
<name>A0A9D2TDU6_9FIRM</name>
<feature type="signal peptide" evidence="2">
    <location>
        <begin position="1"/>
        <end position="21"/>
    </location>
</feature>
<feature type="region of interest" description="Disordered" evidence="1">
    <location>
        <begin position="163"/>
        <end position="308"/>
    </location>
</feature>
<evidence type="ECO:0000313" key="5">
    <source>
        <dbReference type="Proteomes" id="UP000823863"/>
    </source>
</evidence>
<evidence type="ECO:0000256" key="2">
    <source>
        <dbReference type="SAM" id="SignalP"/>
    </source>
</evidence>
<protein>
    <recommendedName>
        <fullName evidence="3">Anti-sigma factor RsgI-like middle domain-containing protein</fullName>
    </recommendedName>
</protein>
<dbReference type="AlphaFoldDB" id="A0A9D2TDU6"/>
<dbReference type="Pfam" id="PF23750">
    <property type="entry name" value="RsgI_M"/>
    <property type="match status" value="1"/>
</dbReference>
<reference evidence="4" key="1">
    <citation type="journal article" date="2021" name="PeerJ">
        <title>Extensive microbial diversity within the chicken gut microbiome revealed by metagenomics and culture.</title>
        <authorList>
            <person name="Gilroy R."/>
            <person name="Ravi A."/>
            <person name="Getino M."/>
            <person name="Pursley I."/>
            <person name="Horton D.L."/>
            <person name="Alikhan N.F."/>
            <person name="Baker D."/>
            <person name="Gharbi K."/>
            <person name="Hall N."/>
            <person name="Watson M."/>
            <person name="Adriaenssens E.M."/>
            <person name="Foster-Nyarko E."/>
            <person name="Jarju S."/>
            <person name="Secka A."/>
            <person name="Antonio M."/>
            <person name="Oren A."/>
            <person name="Chaudhuri R.R."/>
            <person name="La Ragione R."/>
            <person name="Hildebrand F."/>
            <person name="Pallen M.J."/>
        </authorList>
    </citation>
    <scope>NUCLEOTIDE SEQUENCE</scope>
    <source>
        <strain evidence="4">CHK198-12963</strain>
    </source>
</reference>
<feature type="chain" id="PRO_5038409871" description="Anti-sigma factor RsgI-like middle domain-containing protein" evidence="2">
    <location>
        <begin position="22"/>
        <end position="308"/>
    </location>
</feature>
<sequence>MKKRFVSAIALALMTSMVFLAGCSKTTAVAESSSETSGVSSNENSSASAVSLATGGTLYLSVNPEIAIFYDGDGKVTKVEGRNDDGSKILADYTGYEGKEARQVVRELVAEIGEAGYFAEEIEGENRQITIEIEAGSSLPHDGFLEEVAADVRECVNSHHWHSPVDVEGESSYGMTEYHDTDYGPDNDGVTDYDDTDYGPNNDGVTNYDDTDYGPNNDGVTNYDDTDYGPNNDGVTNYDDTDYGPNNDGVTNYDDTDYGPNNDGVTNYDDTDYGPNNDGVTDYSSDDGDTDYDDTDYGDDDDDDDDDD</sequence>
<comment type="caution">
    <text evidence="4">The sequence shown here is derived from an EMBL/GenBank/DDBJ whole genome shotgun (WGS) entry which is preliminary data.</text>
</comment>
<feature type="domain" description="Anti-sigma factor RsgI-like middle" evidence="3">
    <location>
        <begin position="58"/>
        <end position="137"/>
    </location>
</feature>
<keyword evidence="2" id="KW-0732">Signal</keyword>
<evidence type="ECO:0000313" key="4">
    <source>
        <dbReference type="EMBL" id="HJC65486.1"/>
    </source>
</evidence>
<dbReference type="EMBL" id="DWWB01000007">
    <property type="protein sequence ID" value="HJC65486.1"/>
    <property type="molecule type" value="Genomic_DNA"/>
</dbReference>
<evidence type="ECO:0000256" key="1">
    <source>
        <dbReference type="SAM" id="MobiDB-lite"/>
    </source>
</evidence>